<evidence type="ECO:0000259" key="11">
    <source>
        <dbReference type="Pfam" id="PF09248"/>
    </source>
</evidence>
<dbReference type="GO" id="GO:0005507">
    <property type="term" value="F:copper ion binding"/>
    <property type="evidence" value="ECO:0007669"/>
    <property type="project" value="InterPro"/>
</dbReference>
<keyword evidence="9" id="KW-0812">Transmembrane</keyword>
<keyword evidence="5 7" id="KW-0560">Oxidoreductase</keyword>
<dbReference type="Gene3D" id="2.70.98.20">
    <property type="entry name" value="Copper amine oxidase, catalytic domain"/>
    <property type="match status" value="2"/>
</dbReference>
<dbReference type="EC" id="1.4.3.-" evidence="7"/>
<dbReference type="InterPro" id="IPR015328">
    <property type="entry name" value="DUF1965"/>
</dbReference>
<evidence type="ECO:0000256" key="8">
    <source>
        <dbReference type="SAM" id="MobiDB-lite"/>
    </source>
</evidence>
<dbReference type="InterPro" id="IPR000269">
    <property type="entry name" value="Cu_amine_oxidase"/>
</dbReference>
<evidence type="ECO:0000256" key="1">
    <source>
        <dbReference type="ARBA" id="ARBA00001935"/>
    </source>
</evidence>
<evidence type="ECO:0000256" key="9">
    <source>
        <dbReference type="SAM" id="Phobius"/>
    </source>
</evidence>
<comment type="cofactor">
    <cofactor evidence="1">
        <name>Cu cation</name>
        <dbReference type="ChEBI" id="CHEBI:23378"/>
    </cofactor>
</comment>
<dbReference type="GO" id="GO:0048038">
    <property type="term" value="F:quinone binding"/>
    <property type="evidence" value="ECO:0007669"/>
    <property type="project" value="InterPro"/>
</dbReference>
<feature type="transmembrane region" description="Helical" evidence="9">
    <location>
        <begin position="43"/>
        <end position="64"/>
    </location>
</feature>
<keyword evidence="3 7" id="KW-0479">Metal-binding</keyword>
<keyword evidence="9" id="KW-1133">Transmembrane helix</keyword>
<evidence type="ECO:0000313" key="12">
    <source>
        <dbReference type="EMBL" id="VWO96293.1"/>
    </source>
</evidence>
<feature type="domain" description="Copper amine oxidase catalytic" evidence="10">
    <location>
        <begin position="443"/>
        <end position="559"/>
    </location>
</feature>
<dbReference type="PRINTS" id="PR00766">
    <property type="entry name" value="CUDAOXIDASE"/>
</dbReference>
<evidence type="ECO:0000259" key="10">
    <source>
        <dbReference type="Pfam" id="PF01179"/>
    </source>
</evidence>
<feature type="region of interest" description="Disordered" evidence="8">
    <location>
        <begin position="342"/>
        <end position="366"/>
    </location>
</feature>
<comment type="PTM">
    <text evidence="7">Topaquinone (TPQ) is generated by copper-dependent autoxidation of a specific tyrosyl residue.</text>
</comment>
<dbReference type="AlphaFoldDB" id="A0A5K1JVL7"/>
<dbReference type="EMBL" id="LR725514">
    <property type="protein sequence ID" value="VWO96293.1"/>
    <property type="molecule type" value="Genomic_DNA"/>
</dbReference>
<dbReference type="GO" id="GO:0008131">
    <property type="term" value="F:primary methylamine oxidase activity"/>
    <property type="evidence" value="ECO:0007669"/>
    <property type="project" value="InterPro"/>
</dbReference>
<evidence type="ECO:0000256" key="5">
    <source>
        <dbReference type="ARBA" id="ARBA00023002"/>
    </source>
</evidence>
<dbReference type="InterPro" id="IPR015798">
    <property type="entry name" value="Cu_amine_oxidase_C"/>
</dbReference>
<dbReference type="InterPro" id="IPR036460">
    <property type="entry name" value="Cu_amine_oxidase_C_sf"/>
</dbReference>
<feature type="domain" description="Copper amine oxidase catalytic" evidence="10">
    <location>
        <begin position="374"/>
        <end position="437"/>
    </location>
</feature>
<proteinExistence type="inferred from homology"/>
<gene>
    <name evidence="12" type="primary">Q0UI05</name>
</gene>
<dbReference type="SUPFAM" id="SSF49998">
    <property type="entry name" value="Amine oxidase catalytic domain"/>
    <property type="match status" value="1"/>
</dbReference>
<evidence type="ECO:0000256" key="6">
    <source>
        <dbReference type="ARBA" id="ARBA00023008"/>
    </source>
</evidence>
<evidence type="ECO:0000256" key="3">
    <source>
        <dbReference type="ARBA" id="ARBA00022723"/>
    </source>
</evidence>
<evidence type="ECO:0000256" key="7">
    <source>
        <dbReference type="RuleBase" id="RU000672"/>
    </source>
</evidence>
<name>A0A5K1JVL7_9APHY</name>
<evidence type="ECO:0000256" key="2">
    <source>
        <dbReference type="ARBA" id="ARBA00007983"/>
    </source>
</evidence>
<dbReference type="Gene3D" id="3.10.450.40">
    <property type="match status" value="2"/>
</dbReference>
<feature type="domain" description="DUF1965" evidence="11">
    <location>
        <begin position="291"/>
        <end position="347"/>
    </location>
</feature>
<dbReference type="Pfam" id="PF01179">
    <property type="entry name" value="Cu_amine_oxid"/>
    <property type="match status" value="2"/>
</dbReference>
<evidence type="ECO:0000256" key="4">
    <source>
        <dbReference type="ARBA" id="ARBA00022772"/>
    </source>
</evidence>
<comment type="similarity">
    <text evidence="2 7">Belongs to the copper/topaquinone oxidase family.</text>
</comment>
<keyword evidence="4 7" id="KW-0801">TPQ</keyword>
<reference evidence="12" key="1">
    <citation type="submission" date="2019-10" db="EMBL/GenBank/DDBJ databases">
        <authorList>
            <person name="Nor Muhammad N."/>
        </authorList>
    </citation>
    <scope>NUCLEOTIDE SEQUENCE</scope>
</reference>
<dbReference type="PANTHER" id="PTHR10638:SF20">
    <property type="entry name" value="AMINE OXIDASE"/>
    <property type="match status" value="1"/>
</dbReference>
<dbReference type="SUPFAM" id="SSF54416">
    <property type="entry name" value="Amine oxidase N-terminal region"/>
    <property type="match status" value="2"/>
</dbReference>
<accession>A0A5K1JVL7</accession>
<dbReference type="InterPro" id="IPR016182">
    <property type="entry name" value="Cu_amine_oxidase_N-reg"/>
</dbReference>
<dbReference type="GO" id="GO:0005886">
    <property type="term" value="C:plasma membrane"/>
    <property type="evidence" value="ECO:0007669"/>
    <property type="project" value="TreeGrafter"/>
</dbReference>
<keyword evidence="6 7" id="KW-0186">Copper</keyword>
<dbReference type="Pfam" id="PF09248">
    <property type="entry name" value="DUF1965"/>
    <property type="match status" value="1"/>
</dbReference>
<keyword evidence="9" id="KW-0472">Membrane</keyword>
<dbReference type="PANTHER" id="PTHR10638">
    <property type="entry name" value="COPPER AMINE OXIDASE"/>
    <property type="match status" value="1"/>
</dbReference>
<dbReference type="GO" id="GO:0009308">
    <property type="term" value="P:amine metabolic process"/>
    <property type="evidence" value="ECO:0007669"/>
    <property type="project" value="UniProtKB-UniRule"/>
</dbReference>
<protein>
    <recommendedName>
        <fullName evidence="7">Amine oxidase</fullName>
        <ecNumber evidence="7">1.4.3.-</ecNumber>
    </recommendedName>
</protein>
<comment type="cofactor">
    <cofactor evidence="7">
        <name>Cu cation</name>
        <dbReference type="ChEBI" id="CHEBI:23378"/>
    </cofactor>
    <text evidence="7">Contains 1 topaquinone per subunit.</text>
</comment>
<organism evidence="12">
    <name type="scientific">Ganoderma boninense</name>
    <dbReference type="NCBI Taxonomy" id="34458"/>
    <lineage>
        <taxon>Eukaryota</taxon>
        <taxon>Fungi</taxon>
        <taxon>Dikarya</taxon>
        <taxon>Basidiomycota</taxon>
        <taxon>Agaricomycotina</taxon>
        <taxon>Agaricomycetes</taxon>
        <taxon>Polyporales</taxon>
        <taxon>Polyporaceae</taxon>
        <taxon>Ganoderma</taxon>
    </lineage>
</organism>
<sequence length="572" mass="64034">MAPAGYELLKSDPEHDGLVQPVVVYRGSRHSLFSTQNLSPFRIFLVVPAFLFGTVFGVVAISFLQPKLAHIDDNLSTSSSQPHSSQPLQRCPASFPRPAKAPAPVNLFASLTVPETVAIHEWVSSPSRNLNLTAGDDACISDNYIYRIEAYRPAKKDALAYLDHPDAANLPDRYAHVVIHHGAASDPYVQDYLVGPLPTSEKTTMRKLTEIYHRDPIPFSARGYTTLAEIGPLLLKTMASVSDATEDLFGGVARGLPNDTIVAAMAAPFSFDGSFRRGWVTWRRNVGGPWLHPINFFMYVDVSGTDPELWELRKIVYNHQVFNSTDAFMAAYHDGTLVRLPKRPDQDPAGVDWSTRKLPRPHTPRDLDHLPGPRSVSFGGLRFRVDRALQYVSWMGWGMYLGFDRDMGLSLWDLRFKGERIIYELAPQEAMAQYGKSSGARCVFDYIFQIDGTIEVRLSASGYLQGGYWEPAQEGYGTAIRDTTMGSLHDHVINYKSRPHIKVDLDVAGLGNSLLFTNTATEKITQPWFDDDWGQDVIQQKISRTYIENEDDALLKYPTNFQGDTPSSTRIR</sequence>